<keyword evidence="6 13" id="KW-0489">Methyltransferase</keyword>
<protein>
    <recommendedName>
        <fullName evidence="4">Protein-L-isoaspartate O-methyltransferase</fullName>
        <ecNumber evidence="3">2.1.1.77</ecNumber>
    </recommendedName>
    <alternativeName>
        <fullName evidence="11">L-isoaspartyl protein carboxyl methyltransferase</fullName>
    </alternativeName>
    <alternativeName>
        <fullName evidence="9">Protein L-isoaspartyl methyltransferase</fullName>
    </alternativeName>
    <alternativeName>
        <fullName evidence="10">Protein-beta-aspartate methyltransferase</fullName>
    </alternativeName>
</protein>
<evidence type="ECO:0000256" key="10">
    <source>
        <dbReference type="ARBA" id="ARBA00031323"/>
    </source>
</evidence>
<evidence type="ECO:0000256" key="6">
    <source>
        <dbReference type="ARBA" id="ARBA00022603"/>
    </source>
</evidence>
<dbReference type="InterPro" id="IPR000682">
    <property type="entry name" value="PCMT"/>
</dbReference>
<accession>A0AA97LTI7</accession>
<evidence type="ECO:0000256" key="7">
    <source>
        <dbReference type="ARBA" id="ARBA00022679"/>
    </source>
</evidence>
<dbReference type="RefSeq" id="WP_068689012.1">
    <property type="nucleotide sequence ID" value="NZ_CP063196.1"/>
</dbReference>
<evidence type="ECO:0000256" key="9">
    <source>
        <dbReference type="ARBA" id="ARBA00030757"/>
    </source>
</evidence>
<evidence type="ECO:0000313" key="14">
    <source>
        <dbReference type="Proteomes" id="UP000265719"/>
    </source>
</evidence>
<gene>
    <name evidence="13" type="primary">fxlM</name>
    <name evidence="13" type="ORF">NI17_012760</name>
</gene>
<name>A0AA97LTI7_9ACTN</name>
<evidence type="ECO:0000256" key="3">
    <source>
        <dbReference type="ARBA" id="ARBA00011890"/>
    </source>
</evidence>
<dbReference type="KEGG" id="thao:NI17_012760"/>
<dbReference type="Proteomes" id="UP000265719">
    <property type="component" value="Chromosome"/>
</dbReference>
<dbReference type="InterPro" id="IPR027573">
    <property type="entry name" value="Methyltran_FxLD"/>
</dbReference>
<keyword evidence="7" id="KW-0808">Transferase</keyword>
<dbReference type="AlphaFoldDB" id="A0AA97LTI7"/>
<evidence type="ECO:0000256" key="1">
    <source>
        <dbReference type="ARBA" id="ARBA00004496"/>
    </source>
</evidence>
<dbReference type="Pfam" id="PF01135">
    <property type="entry name" value="PCMT"/>
    <property type="match status" value="1"/>
</dbReference>
<comment type="similarity">
    <text evidence="2">Belongs to the methyltransferase superfamily. L-isoaspartyl/D-aspartyl protein methyltransferase family.</text>
</comment>
<evidence type="ECO:0000256" key="11">
    <source>
        <dbReference type="ARBA" id="ARBA00031350"/>
    </source>
</evidence>
<dbReference type="SUPFAM" id="SSF53335">
    <property type="entry name" value="S-adenosyl-L-methionine-dependent methyltransferases"/>
    <property type="match status" value="1"/>
</dbReference>
<dbReference type="CDD" id="cd02440">
    <property type="entry name" value="AdoMet_MTases"/>
    <property type="match status" value="1"/>
</dbReference>
<dbReference type="PANTHER" id="PTHR11579">
    <property type="entry name" value="PROTEIN-L-ISOASPARTATE O-METHYLTRANSFERASE"/>
    <property type="match status" value="1"/>
</dbReference>
<evidence type="ECO:0000256" key="12">
    <source>
        <dbReference type="SAM" id="MobiDB-lite"/>
    </source>
</evidence>
<keyword evidence="14" id="KW-1185">Reference proteome</keyword>
<keyword evidence="8" id="KW-0949">S-adenosyl-L-methionine</keyword>
<evidence type="ECO:0000256" key="5">
    <source>
        <dbReference type="ARBA" id="ARBA00022490"/>
    </source>
</evidence>
<dbReference type="NCBIfam" id="TIGR04364">
    <property type="entry name" value="methyltran_FxLD"/>
    <property type="match status" value="1"/>
</dbReference>
<dbReference type="Gene3D" id="3.40.50.150">
    <property type="entry name" value="Vaccinia Virus protein VP39"/>
    <property type="match status" value="1"/>
</dbReference>
<dbReference type="GO" id="GO:0032259">
    <property type="term" value="P:methylation"/>
    <property type="evidence" value="ECO:0007669"/>
    <property type="project" value="UniProtKB-KW"/>
</dbReference>
<feature type="region of interest" description="Disordered" evidence="12">
    <location>
        <begin position="357"/>
        <end position="407"/>
    </location>
</feature>
<dbReference type="EMBL" id="CP063196">
    <property type="protein sequence ID" value="UOE17773.1"/>
    <property type="molecule type" value="Genomic_DNA"/>
</dbReference>
<dbReference type="PROSITE" id="PS01279">
    <property type="entry name" value="PCMT"/>
    <property type="match status" value="1"/>
</dbReference>
<keyword evidence="5" id="KW-0963">Cytoplasm</keyword>
<evidence type="ECO:0000256" key="8">
    <source>
        <dbReference type="ARBA" id="ARBA00022691"/>
    </source>
</evidence>
<dbReference type="PANTHER" id="PTHR11579:SF0">
    <property type="entry name" value="PROTEIN-L-ISOASPARTATE(D-ASPARTATE) O-METHYLTRANSFERASE"/>
    <property type="match status" value="1"/>
</dbReference>
<evidence type="ECO:0000256" key="2">
    <source>
        <dbReference type="ARBA" id="ARBA00005369"/>
    </source>
</evidence>
<dbReference type="GO" id="GO:0005737">
    <property type="term" value="C:cytoplasm"/>
    <property type="evidence" value="ECO:0007669"/>
    <property type="project" value="UniProtKB-SubCell"/>
</dbReference>
<dbReference type="InterPro" id="IPR029063">
    <property type="entry name" value="SAM-dependent_MTases_sf"/>
</dbReference>
<comment type="subcellular location">
    <subcellularLocation>
        <location evidence="1">Cytoplasm</location>
    </subcellularLocation>
</comment>
<sequence>MAAERVRLGVQPLPQKVEEALRAVPREAFLPGLPLAEAYDPHQAVVTRRDDERGVALSSVSAPTIVATMLERADPRPGHRVLEIGSGGYNAALIRRLVGENGQVTSIDIDPDVIARAERCLKSIGVDDVHLAVGDGAHGFAARAPFDRILVTAGAWDLPPAWEEQLTEGGRLVVPMRIRGLTRCLTLRHAPERGCWEAVAVDMCGFVRMQGRDEHWEAMPCLHDEDGRQVALRLEDGPEVDEKALREALACEPVTVWPDVLVGAEEPTDSQDLYLASTADRWAQLTAERGAIRARLVSPISRLGTPALISPEGTGFAYRTLRRCPDRADRWEFGAVGHGPHARATAEHLARLIGDWDRDHRHGPGPRITLSPATTPDDRLPVGTAGPFEQGSVSGAPDRPLCPGPGFDQLPGVQACLPFARAATDSKSD</sequence>
<organism evidence="13 14">
    <name type="scientific">Thermobifida halotolerans</name>
    <dbReference type="NCBI Taxonomy" id="483545"/>
    <lineage>
        <taxon>Bacteria</taxon>
        <taxon>Bacillati</taxon>
        <taxon>Actinomycetota</taxon>
        <taxon>Actinomycetes</taxon>
        <taxon>Streptosporangiales</taxon>
        <taxon>Nocardiopsidaceae</taxon>
        <taxon>Thermobifida</taxon>
    </lineage>
</organism>
<proteinExistence type="inferred from homology"/>
<evidence type="ECO:0000256" key="4">
    <source>
        <dbReference type="ARBA" id="ARBA00013346"/>
    </source>
</evidence>
<reference evidence="13" key="1">
    <citation type="submission" date="2020-10" db="EMBL/GenBank/DDBJ databases">
        <title>De novo genome project of the cellulose decomposer Thermobifida halotolerans type strain.</title>
        <authorList>
            <person name="Nagy I."/>
            <person name="Horvath B."/>
            <person name="Kukolya J."/>
            <person name="Nagy I."/>
            <person name="Orsini M."/>
        </authorList>
    </citation>
    <scope>NUCLEOTIDE SEQUENCE</scope>
    <source>
        <strain evidence="13">DSM 44931</strain>
    </source>
</reference>
<evidence type="ECO:0000313" key="13">
    <source>
        <dbReference type="EMBL" id="UOE17773.1"/>
    </source>
</evidence>
<dbReference type="GO" id="GO:0004719">
    <property type="term" value="F:protein-L-isoaspartate (D-aspartate) O-methyltransferase activity"/>
    <property type="evidence" value="ECO:0007669"/>
    <property type="project" value="UniProtKB-EC"/>
</dbReference>
<dbReference type="EC" id="2.1.1.77" evidence="3"/>